<evidence type="ECO:0000256" key="1">
    <source>
        <dbReference type="SAM" id="MobiDB-lite"/>
    </source>
</evidence>
<evidence type="ECO:0000313" key="2">
    <source>
        <dbReference type="EMBL" id="NEI71067.1"/>
    </source>
</evidence>
<reference evidence="2 3" key="1">
    <citation type="submission" date="2019-12" db="EMBL/GenBank/DDBJ databases">
        <title>Rhizobium genotypes associated with high levels of biological nitrogen fixation by grain legumes in a temperate-maritime cropping system.</title>
        <authorList>
            <person name="Maluk M."/>
            <person name="Francesc Ferrando Molina F."/>
            <person name="Lopez Del Egido L."/>
            <person name="Lafos M."/>
            <person name="Langarica-Fuentes A."/>
            <person name="Gebre Yohannes G."/>
            <person name="Young M.W."/>
            <person name="Martin P."/>
            <person name="Gantlett R."/>
            <person name="Kenicer G."/>
            <person name="Hawes C."/>
            <person name="Begg G.S."/>
            <person name="Quilliam R.S."/>
            <person name="Squire G.R."/>
            <person name="Poole P.S."/>
            <person name="Young P.W."/>
            <person name="Iannetta P.M."/>
            <person name="James E.K."/>
        </authorList>
    </citation>
    <scope>NUCLEOTIDE SEQUENCE [LARGE SCALE GENOMIC DNA]</scope>
    <source>
        <strain evidence="2 3">JHI1118</strain>
    </source>
</reference>
<comment type="caution">
    <text evidence="2">The sequence shown here is derived from an EMBL/GenBank/DDBJ whole genome shotgun (WGS) entry which is preliminary data.</text>
</comment>
<dbReference type="AlphaFoldDB" id="A0A6L9UAC9"/>
<name>A0A6L9UAC9_9HYPH</name>
<sequence length="146" mass="16537">MSAHRIAFPKSPPRPQRRPAKRGDYLEFIHELPCVVTGRYGVQAAHVSFASDWFGHYGRGKGTKAPDRFALPLCPEEHDLQHSCKLGSERDYWLSKGIDPHQLANTLWGIFSDYDHDEAVLLCSERIQQGLRKARMAAPADWKGNP</sequence>
<organism evidence="2 3">
    <name type="scientific">Rhizobium lusitanum</name>
    <dbReference type="NCBI Taxonomy" id="293958"/>
    <lineage>
        <taxon>Bacteria</taxon>
        <taxon>Pseudomonadati</taxon>
        <taxon>Pseudomonadota</taxon>
        <taxon>Alphaproteobacteria</taxon>
        <taxon>Hyphomicrobiales</taxon>
        <taxon>Rhizobiaceae</taxon>
        <taxon>Rhizobium/Agrobacterium group</taxon>
        <taxon>Rhizobium</taxon>
    </lineage>
</organism>
<dbReference type="Proteomes" id="UP000483035">
    <property type="component" value="Unassembled WGS sequence"/>
</dbReference>
<dbReference type="EMBL" id="WUEY01000006">
    <property type="protein sequence ID" value="NEI71067.1"/>
    <property type="molecule type" value="Genomic_DNA"/>
</dbReference>
<protein>
    <submittedName>
        <fullName evidence="2">DUF968 domain-containing protein</fullName>
    </submittedName>
</protein>
<proteinExistence type="predicted"/>
<feature type="region of interest" description="Disordered" evidence="1">
    <location>
        <begin position="1"/>
        <end position="20"/>
    </location>
</feature>
<evidence type="ECO:0000313" key="3">
    <source>
        <dbReference type="Proteomes" id="UP000483035"/>
    </source>
</evidence>
<gene>
    <name evidence="2" type="ORF">GR212_15920</name>
</gene>
<accession>A0A6L9UAC9</accession>
<dbReference type="RefSeq" id="WP_163987546.1">
    <property type="nucleotide sequence ID" value="NZ_WUEY01000006.1"/>
</dbReference>
<dbReference type="Pfam" id="PF06147">
    <property type="entry name" value="DUF968"/>
    <property type="match status" value="1"/>
</dbReference>
<dbReference type="InterPro" id="IPR010373">
    <property type="entry name" value="DUF968"/>
</dbReference>